<comment type="caution">
    <text evidence="2">The sequence shown here is derived from an EMBL/GenBank/DDBJ whole genome shotgun (WGS) entry which is preliminary data.</text>
</comment>
<sequence>MSDVLPINADGPAGLFTGTKQRMMDLYVRGSCELYGLDAKLRALAAEPEEGAATAEYAIVLIAATAFAGVLMTVLKSDAIKTLLTNIVKRALNVG</sequence>
<dbReference type="eggNOG" id="ENOG5033B4A">
    <property type="taxonomic scope" value="Bacteria"/>
</dbReference>
<organism evidence="2 3">
    <name type="scientific">Bifidobacterium biavatii DSM 23969</name>
    <dbReference type="NCBI Taxonomy" id="1437608"/>
    <lineage>
        <taxon>Bacteria</taxon>
        <taxon>Bacillati</taxon>
        <taxon>Actinomycetota</taxon>
        <taxon>Actinomycetes</taxon>
        <taxon>Bifidobacteriales</taxon>
        <taxon>Bifidobacteriaceae</taxon>
        <taxon>Bifidobacterium</taxon>
    </lineage>
</organism>
<feature type="transmembrane region" description="Helical" evidence="1">
    <location>
        <begin position="57"/>
        <end position="75"/>
    </location>
</feature>
<proteinExistence type="predicted"/>
<dbReference type="EMBL" id="JGYN01000030">
    <property type="protein sequence ID" value="KFI47985.1"/>
    <property type="molecule type" value="Genomic_DNA"/>
</dbReference>
<dbReference type="STRING" id="1437608.GCA_000771645_01461"/>
<dbReference type="RefSeq" id="WP_033495691.1">
    <property type="nucleotide sequence ID" value="NZ_JDUU01000028.1"/>
</dbReference>
<dbReference type="Pfam" id="PF14029">
    <property type="entry name" value="DUF4244"/>
    <property type="match status" value="1"/>
</dbReference>
<dbReference type="OrthoDB" id="3748241at2"/>
<evidence type="ECO:0000256" key="1">
    <source>
        <dbReference type="SAM" id="Phobius"/>
    </source>
</evidence>
<dbReference type="Proteomes" id="UP000029108">
    <property type="component" value="Unassembled WGS sequence"/>
</dbReference>
<dbReference type="AlphaFoldDB" id="A0A086ZN85"/>
<evidence type="ECO:0000313" key="2">
    <source>
        <dbReference type="EMBL" id="KFI47985.1"/>
    </source>
</evidence>
<keyword evidence="1" id="KW-0472">Membrane</keyword>
<reference evidence="2 3" key="1">
    <citation type="submission" date="2014-03" db="EMBL/GenBank/DDBJ databases">
        <title>Genomics of Bifidobacteria.</title>
        <authorList>
            <person name="Ventura M."/>
            <person name="Milani C."/>
            <person name="Lugli G.A."/>
        </authorList>
    </citation>
    <scope>NUCLEOTIDE SEQUENCE [LARGE SCALE GENOMIC DNA]</scope>
    <source>
        <strain evidence="2 3">DSM 23969</strain>
    </source>
</reference>
<gene>
    <name evidence="2" type="ORF">BBIA_0118</name>
</gene>
<protein>
    <recommendedName>
        <fullName evidence="4">DUF4244 domain-containing protein</fullName>
    </recommendedName>
</protein>
<name>A0A086ZN85_9BIFI</name>
<keyword evidence="3" id="KW-1185">Reference proteome</keyword>
<evidence type="ECO:0008006" key="4">
    <source>
        <dbReference type="Google" id="ProtNLM"/>
    </source>
</evidence>
<keyword evidence="1" id="KW-1133">Transmembrane helix</keyword>
<accession>A0A086ZN85</accession>
<evidence type="ECO:0000313" key="3">
    <source>
        <dbReference type="Proteomes" id="UP000029108"/>
    </source>
</evidence>
<dbReference type="InterPro" id="IPR025338">
    <property type="entry name" value="DUF4244"/>
</dbReference>
<keyword evidence="1" id="KW-0812">Transmembrane</keyword>